<keyword evidence="2" id="KW-0677">Repeat</keyword>
<sequence length="268" mass="28821">MYDVVNDTWSRRTSSNPPTGRMRHTTVWTGTKMVVWGGTTRWMEGNMSRDAVLDDGAVYDPQADAWRAMSTVDMPSARMDQPAVWTGEKMLVWGGRVPLELTSRTDGAAYDLERDAWSAMSAVNAPFARSSHSAVWTGKEMLVWGGQTKLAGAETVSALGDGAAYDPVLDRWRPISSVGAPSPRVGHCAVWTGDKMIVWGGYGDGNNLADGGIYDVATDTWLSTRLEGAPVGRGLHFGVWTGSSLMVWGGDALHMIGAGYGDGGLFTP</sequence>
<evidence type="ECO:0000256" key="3">
    <source>
        <dbReference type="SAM" id="MobiDB-lite"/>
    </source>
</evidence>
<dbReference type="EMBL" id="CP012333">
    <property type="protein sequence ID" value="AKU95657.1"/>
    <property type="molecule type" value="Genomic_DNA"/>
</dbReference>
<organism evidence="4 5">
    <name type="scientific">Labilithrix luteola</name>
    <dbReference type="NCBI Taxonomy" id="1391654"/>
    <lineage>
        <taxon>Bacteria</taxon>
        <taxon>Pseudomonadati</taxon>
        <taxon>Myxococcota</taxon>
        <taxon>Polyangia</taxon>
        <taxon>Polyangiales</taxon>
        <taxon>Labilitrichaceae</taxon>
        <taxon>Labilithrix</taxon>
    </lineage>
</organism>
<dbReference type="Proteomes" id="UP000064967">
    <property type="component" value="Chromosome"/>
</dbReference>
<dbReference type="KEGG" id="llu:AKJ09_02321"/>
<dbReference type="Gene3D" id="2.120.10.80">
    <property type="entry name" value="Kelch-type beta propeller"/>
    <property type="match status" value="2"/>
</dbReference>
<name>A0A0K1PQ57_9BACT</name>
<feature type="compositionally biased region" description="Polar residues" evidence="3">
    <location>
        <begin position="7"/>
        <end position="18"/>
    </location>
</feature>
<feature type="region of interest" description="Disordered" evidence="3">
    <location>
        <begin position="1"/>
        <end position="22"/>
    </location>
</feature>
<proteinExistence type="predicted"/>
<keyword evidence="1" id="KW-0880">Kelch repeat</keyword>
<dbReference type="Pfam" id="PF24681">
    <property type="entry name" value="Kelch_KLHDC2_KLHL20_DRC7"/>
    <property type="match status" value="1"/>
</dbReference>
<dbReference type="PANTHER" id="PTHR46093">
    <property type="entry name" value="ACYL-COA-BINDING DOMAIN-CONTAINING PROTEIN 5"/>
    <property type="match status" value="1"/>
</dbReference>
<protein>
    <submittedName>
        <fullName evidence="4">Kelch repeat:Kelch</fullName>
    </submittedName>
</protein>
<dbReference type="PANTHER" id="PTHR46093:SF18">
    <property type="entry name" value="FIBRONECTIN TYPE-III DOMAIN-CONTAINING PROTEIN"/>
    <property type="match status" value="1"/>
</dbReference>
<evidence type="ECO:0000313" key="4">
    <source>
        <dbReference type="EMBL" id="AKU95657.1"/>
    </source>
</evidence>
<dbReference type="SUPFAM" id="SSF117281">
    <property type="entry name" value="Kelch motif"/>
    <property type="match status" value="1"/>
</dbReference>
<evidence type="ECO:0000256" key="1">
    <source>
        <dbReference type="ARBA" id="ARBA00022441"/>
    </source>
</evidence>
<keyword evidence="5" id="KW-1185">Reference proteome</keyword>
<dbReference type="STRING" id="1391654.AKJ09_02321"/>
<dbReference type="InterPro" id="IPR015915">
    <property type="entry name" value="Kelch-typ_b-propeller"/>
</dbReference>
<evidence type="ECO:0000256" key="2">
    <source>
        <dbReference type="ARBA" id="ARBA00022737"/>
    </source>
</evidence>
<gene>
    <name evidence="4" type="ORF">AKJ09_02321</name>
</gene>
<reference evidence="4 5" key="1">
    <citation type="submission" date="2015-08" db="EMBL/GenBank/DDBJ databases">
        <authorList>
            <person name="Babu N.S."/>
            <person name="Beckwith C.J."/>
            <person name="Beseler K.G."/>
            <person name="Brison A."/>
            <person name="Carone J.V."/>
            <person name="Caskin T.P."/>
            <person name="Diamond M."/>
            <person name="Durham M.E."/>
            <person name="Foxe J.M."/>
            <person name="Go M."/>
            <person name="Henderson B.A."/>
            <person name="Jones I.B."/>
            <person name="McGettigan J.A."/>
            <person name="Micheletti S.J."/>
            <person name="Nasrallah M.E."/>
            <person name="Ortiz D."/>
            <person name="Piller C.R."/>
            <person name="Privatt S.R."/>
            <person name="Schneider S.L."/>
            <person name="Sharp S."/>
            <person name="Smith T.C."/>
            <person name="Stanton J.D."/>
            <person name="Ullery H.E."/>
            <person name="Wilson R.J."/>
            <person name="Serrano M.G."/>
            <person name="Buck G."/>
            <person name="Lee V."/>
            <person name="Wang Y."/>
            <person name="Carvalho R."/>
            <person name="Voegtly L."/>
            <person name="Shi R."/>
            <person name="Duckworth R."/>
            <person name="Johnson A."/>
            <person name="Loviza R."/>
            <person name="Walstead R."/>
            <person name="Shah Z."/>
            <person name="Kiflezghi M."/>
            <person name="Wade K."/>
            <person name="Ball S.L."/>
            <person name="Bradley K.W."/>
            <person name="Asai D.J."/>
            <person name="Bowman C.A."/>
            <person name="Russell D.A."/>
            <person name="Pope W.H."/>
            <person name="Jacobs-Sera D."/>
            <person name="Hendrix R.W."/>
            <person name="Hatfull G.F."/>
        </authorList>
    </citation>
    <scope>NUCLEOTIDE SEQUENCE [LARGE SCALE GENOMIC DNA]</scope>
    <source>
        <strain evidence="4 5">DSM 27648</strain>
    </source>
</reference>
<accession>A0A0K1PQ57</accession>
<dbReference type="AlphaFoldDB" id="A0A0K1PQ57"/>
<evidence type="ECO:0000313" key="5">
    <source>
        <dbReference type="Proteomes" id="UP000064967"/>
    </source>
</evidence>